<dbReference type="Proteomes" id="UP000522262">
    <property type="component" value="Unassembled WGS sequence"/>
</dbReference>
<organism evidence="2 3">
    <name type="scientific">Fusarium mexicanum</name>
    <dbReference type="NCBI Taxonomy" id="751941"/>
    <lineage>
        <taxon>Eukaryota</taxon>
        <taxon>Fungi</taxon>
        <taxon>Dikarya</taxon>
        <taxon>Ascomycota</taxon>
        <taxon>Pezizomycotina</taxon>
        <taxon>Sordariomycetes</taxon>
        <taxon>Hypocreomycetidae</taxon>
        <taxon>Hypocreales</taxon>
        <taxon>Nectriaceae</taxon>
        <taxon>Fusarium</taxon>
        <taxon>Fusarium fujikuroi species complex</taxon>
    </lineage>
</organism>
<name>A0A8H5I517_9HYPO</name>
<feature type="compositionally biased region" description="Acidic residues" evidence="1">
    <location>
        <begin position="150"/>
        <end position="160"/>
    </location>
</feature>
<feature type="region of interest" description="Disordered" evidence="1">
    <location>
        <begin position="139"/>
        <end position="160"/>
    </location>
</feature>
<gene>
    <name evidence="2" type="ORF">FMEXI_13464</name>
</gene>
<protein>
    <submittedName>
        <fullName evidence="2">Uncharacterized protein</fullName>
    </submittedName>
</protein>
<reference evidence="2 3" key="1">
    <citation type="submission" date="2020-05" db="EMBL/GenBank/DDBJ databases">
        <title>Identification and distribution of gene clusters putatively required for synthesis of sphingolipid metabolism inhibitors in phylogenetically diverse species of the filamentous fungus Fusarium.</title>
        <authorList>
            <person name="Kim H.-S."/>
            <person name="Busman M."/>
            <person name="Brown D.W."/>
            <person name="Divon H."/>
            <person name="Uhlig S."/>
            <person name="Proctor R.H."/>
        </authorList>
    </citation>
    <scope>NUCLEOTIDE SEQUENCE [LARGE SCALE GENOMIC DNA]</scope>
    <source>
        <strain evidence="2 3">NRRL 53147</strain>
    </source>
</reference>
<feature type="region of interest" description="Disordered" evidence="1">
    <location>
        <begin position="72"/>
        <end position="94"/>
    </location>
</feature>
<dbReference type="EMBL" id="JAAOAM010000465">
    <property type="protein sequence ID" value="KAF5530578.1"/>
    <property type="molecule type" value="Genomic_DNA"/>
</dbReference>
<sequence>MHRGDSWNSVMELQYLSWLQASLYHQVIGCGKNNVKDSDVESTYAAYGQDLYSLKAAPAHYGELFMANKTSPSKCNGTKNSPSELQSPRRLQDNGDLFTTPAIVYQYDMPRTEFNSFIYILFRPQNRLHCWSGLAPHHSSRANTCSMTADESDENNLDHT</sequence>
<evidence type="ECO:0000256" key="1">
    <source>
        <dbReference type="SAM" id="MobiDB-lite"/>
    </source>
</evidence>
<proteinExistence type="predicted"/>
<accession>A0A8H5I517</accession>
<evidence type="ECO:0000313" key="3">
    <source>
        <dbReference type="Proteomes" id="UP000522262"/>
    </source>
</evidence>
<evidence type="ECO:0000313" key="2">
    <source>
        <dbReference type="EMBL" id="KAF5530578.1"/>
    </source>
</evidence>
<feature type="compositionally biased region" description="Polar residues" evidence="1">
    <location>
        <begin position="72"/>
        <end position="86"/>
    </location>
</feature>
<dbReference type="AlphaFoldDB" id="A0A8H5I517"/>
<comment type="caution">
    <text evidence="2">The sequence shown here is derived from an EMBL/GenBank/DDBJ whole genome shotgun (WGS) entry which is preliminary data.</text>
</comment>
<keyword evidence="3" id="KW-1185">Reference proteome</keyword>